<proteinExistence type="predicted"/>
<dbReference type="EMBL" id="KF119753">
    <property type="protein sequence ID" value="AIA87020.1"/>
    <property type="molecule type" value="Genomic_DNA"/>
</dbReference>
<protein>
    <submittedName>
        <fullName evidence="1">CAZy families GH27 protein</fullName>
    </submittedName>
</protein>
<sequence length="73" mass="8505">GLEQLGLLRQQYYGSGVYAKRRLMAEHLLAYGWNYAVVDIQWYQATAEGWEYKPFADLCLNEYGLPQPAVNRF</sequence>
<dbReference type="Gene3D" id="3.20.20.70">
    <property type="entry name" value="Aldolase class I"/>
    <property type="match status" value="1"/>
</dbReference>
<accession>A0A060C1W2</accession>
<dbReference type="AlphaFoldDB" id="A0A060C1W2"/>
<dbReference type="InterPro" id="IPR013785">
    <property type="entry name" value="Aldolase_TIM"/>
</dbReference>
<name>A0A060C1W2_9BACI</name>
<feature type="non-terminal residue" evidence="1">
    <location>
        <position position="1"/>
    </location>
</feature>
<reference evidence="1" key="1">
    <citation type="journal article" date="2013" name="Environ. Microbiol.">
        <title>Seasonally variable intestinal metagenomes of the red palm weevil (Rhynchophorus ferrugineus).</title>
        <authorList>
            <person name="Jia S."/>
            <person name="Zhang X."/>
            <person name="Zhang G."/>
            <person name="Yin A."/>
            <person name="Zhang S."/>
            <person name="Li F."/>
            <person name="Wang L."/>
            <person name="Zhao D."/>
            <person name="Yun Q."/>
            <person name="Tala"/>
            <person name="Wang J."/>
            <person name="Sun G."/>
            <person name="Baabdullah M."/>
            <person name="Yu X."/>
            <person name="Hu S."/>
            <person name="Al-Mssallem I.S."/>
            <person name="Yu J."/>
        </authorList>
    </citation>
    <scope>NUCLEOTIDE SEQUENCE</scope>
</reference>
<organism evidence="1">
    <name type="scientific">uncultured Bacillus sp</name>
    <dbReference type="NCBI Taxonomy" id="83428"/>
    <lineage>
        <taxon>Bacteria</taxon>
        <taxon>Bacillati</taxon>
        <taxon>Bacillota</taxon>
        <taxon>Bacilli</taxon>
        <taxon>Bacillales</taxon>
        <taxon>Bacillaceae</taxon>
        <taxon>Bacillus</taxon>
        <taxon>environmental samples</taxon>
    </lineage>
</organism>
<feature type="non-terminal residue" evidence="1">
    <location>
        <position position="73"/>
    </location>
</feature>
<evidence type="ECO:0000313" key="1">
    <source>
        <dbReference type="EMBL" id="AIA87020.1"/>
    </source>
</evidence>